<dbReference type="Gene3D" id="3.30.70.270">
    <property type="match status" value="1"/>
</dbReference>
<dbReference type="Gene3D" id="3.30.1490.100">
    <property type="entry name" value="DNA polymerase, Y-family, little finger domain"/>
    <property type="match status" value="1"/>
</dbReference>
<dbReference type="PANTHER" id="PTHR11076:SF33">
    <property type="entry name" value="DNA POLYMERASE KAPPA"/>
    <property type="match status" value="1"/>
</dbReference>
<dbReference type="InterPro" id="IPR036775">
    <property type="entry name" value="DNA_pol_Y-fam_lit_finger_sf"/>
</dbReference>
<evidence type="ECO:0000256" key="1">
    <source>
        <dbReference type="ARBA" id="ARBA00010945"/>
    </source>
</evidence>
<evidence type="ECO:0000259" key="5">
    <source>
        <dbReference type="PROSITE" id="PS50173"/>
    </source>
</evidence>
<accession>A0ABP8V5N3</accession>
<keyword evidence="4" id="KW-0239">DNA-directed DNA polymerase</keyword>
<dbReference type="Pfam" id="PF11799">
    <property type="entry name" value="IMS_C"/>
    <property type="match status" value="1"/>
</dbReference>
<dbReference type="InterPro" id="IPR017961">
    <property type="entry name" value="DNA_pol_Y-fam_little_finger"/>
</dbReference>
<dbReference type="InterPro" id="IPR050116">
    <property type="entry name" value="DNA_polymerase-Y"/>
</dbReference>
<dbReference type="Gene3D" id="3.40.1170.60">
    <property type="match status" value="1"/>
</dbReference>
<dbReference type="SUPFAM" id="SSF56672">
    <property type="entry name" value="DNA/RNA polymerases"/>
    <property type="match status" value="1"/>
</dbReference>
<proteinExistence type="inferred from homology"/>
<comment type="caution">
    <text evidence="6">The sequence shown here is derived from an EMBL/GenBank/DDBJ whole genome shotgun (WGS) entry which is preliminary data.</text>
</comment>
<dbReference type="PROSITE" id="PS50173">
    <property type="entry name" value="UMUC"/>
    <property type="match status" value="1"/>
</dbReference>
<organism evidence="6 7">
    <name type="scientific">Kistimonas scapharcae</name>
    <dbReference type="NCBI Taxonomy" id="1036133"/>
    <lineage>
        <taxon>Bacteria</taxon>
        <taxon>Pseudomonadati</taxon>
        <taxon>Pseudomonadota</taxon>
        <taxon>Gammaproteobacteria</taxon>
        <taxon>Oceanospirillales</taxon>
        <taxon>Endozoicomonadaceae</taxon>
        <taxon>Kistimonas</taxon>
    </lineage>
</organism>
<protein>
    <submittedName>
        <fullName evidence="6">DNA polymerase IV</fullName>
    </submittedName>
</protein>
<dbReference type="EMBL" id="BAABFL010000446">
    <property type="protein sequence ID" value="GAA4651294.1"/>
    <property type="molecule type" value="Genomic_DNA"/>
</dbReference>
<comment type="similarity">
    <text evidence="1">Belongs to the DNA polymerase type-Y family.</text>
</comment>
<evidence type="ECO:0000256" key="2">
    <source>
        <dbReference type="ARBA" id="ARBA00022457"/>
    </source>
</evidence>
<dbReference type="Proteomes" id="UP001500604">
    <property type="component" value="Unassembled WGS sequence"/>
</dbReference>
<dbReference type="Gene3D" id="1.10.150.20">
    <property type="entry name" value="5' to 3' exonuclease, C-terminal subdomain"/>
    <property type="match status" value="1"/>
</dbReference>
<dbReference type="InterPro" id="IPR043502">
    <property type="entry name" value="DNA/RNA_pol_sf"/>
</dbReference>
<dbReference type="InterPro" id="IPR001126">
    <property type="entry name" value="UmuC"/>
</dbReference>
<dbReference type="PANTHER" id="PTHR11076">
    <property type="entry name" value="DNA REPAIR POLYMERASE UMUC / TRANSFERASE FAMILY MEMBER"/>
    <property type="match status" value="1"/>
</dbReference>
<evidence type="ECO:0000256" key="4">
    <source>
        <dbReference type="ARBA" id="ARBA00022932"/>
    </source>
</evidence>
<gene>
    <name evidence="6" type="primary">dinB_2</name>
    <name evidence="6" type="ORF">GCM10023116_35780</name>
</gene>
<keyword evidence="7" id="KW-1185">Reference proteome</keyword>
<evidence type="ECO:0000256" key="3">
    <source>
        <dbReference type="ARBA" id="ARBA00022705"/>
    </source>
</evidence>
<keyword evidence="2" id="KW-0515">Mutator protein</keyword>
<feature type="domain" description="UmuC" evidence="5">
    <location>
        <begin position="2"/>
        <end position="183"/>
    </location>
</feature>
<evidence type="ECO:0000313" key="7">
    <source>
        <dbReference type="Proteomes" id="UP001500604"/>
    </source>
</evidence>
<keyword evidence="4" id="KW-0808">Transferase</keyword>
<dbReference type="SUPFAM" id="SSF100879">
    <property type="entry name" value="Lesion bypass DNA polymerase (Y-family), little finger domain"/>
    <property type="match status" value="1"/>
</dbReference>
<dbReference type="InterPro" id="IPR022880">
    <property type="entry name" value="DNApol_IV"/>
</dbReference>
<keyword evidence="4" id="KW-0548">Nucleotidyltransferase</keyword>
<keyword evidence="3" id="KW-0235">DNA replication</keyword>
<dbReference type="CDD" id="cd03586">
    <property type="entry name" value="PolY_Pol_IV_kappa"/>
    <property type="match status" value="1"/>
</dbReference>
<sequence>MIALVDMNSYFASIEQLDRPEWRGRPLGVTNGRTGTCIITASYEARACGIRTGMRVREARALAPDFIQVPARPYRYAQVSSSIMAALESITPDIEIFSVDEAFLDLTACQKLYRCPVEVVARKIKHCVFEASGLLCSVGVSGDKTTAKWAAKQQKPNGLTIVEPWRVAERLAPVPVTELCGISTGIGRFLAQHGVYLCGDMKQIPISVLAGRFGNLGRRIWLMAQGLDPEPLHREVKAPKTIGHGKVMPPDTRDRQEVDRYLMHMCEKVATRLRRHQLQAGVFSIGLNTRRGWVARKLKTVHPTADSDPLIALARFFLENWWDGVGVHQVHVAALDPHPQACQGELFAPDHARRDRVLAVMDAVNQRYGEFALCRAPLVKRSDMPNVIAPSWKPAGYRNTLEP</sequence>
<name>A0ABP8V5N3_9GAMM</name>
<dbReference type="Pfam" id="PF00817">
    <property type="entry name" value="IMS"/>
    <property type="match status" value="1"/>
</dbReference>
<reference evidence="7" key="1">
    <citation type="journal article" date="2019" name="Int. J. Syst. Evol. Microbiol.">
        <title>The Global Catalogue of Microorganisms (GCM) 10K type strain sequencing project: providing services to taxonomists for standard genome sequencing and annotation.</title>
        <authorList>
            <consortium name="The Broad Institute Genomics Platform"/>
            <consortium name="The Broad Institute Genome Sequencing Center for Infectious Disease"/>
            <person name="Wu L."/>
            <person name="Ma J."/>
        </authorList>
    </citation>
    <scope>NUCLEOTIDE SEQUENCE [LARGE SCALE GENOMIC DNA]</scope>
    <source>
        <strain evidence="7">JCM 17805</strain>
    </source>
</reference>
<dbReference type="InterPro" id="IPR043128">
    <property type="entry name" value="Rev_trsase/Diguanyl_cyclase"/>
</dbReference>
<evidence type="ECO:0000313" key="6">
    <source>
        <dbReference type="EMBL" id="GAA4651294.1"/>
    </source>
</evidence>